<keyword evidence="4" id="KW-0233">DNA recombination</keyword>
<evidence type="ECO:0000313" key="7">
    <source>
        <dbReference type="EMBL" id="GLS63789.1"/>
    </source>
</evidence>
<dbReference type="InterPro" id="IPR046668">
    <property type="entry name" value="DUF6538"/>
</dbReference>
<accession>A0A512JBK8</accession>
<sequence length="530" mass="59125">MGLPDWYNRVVQMPLAMARPWKHPKTGIYWLRKAVPDALRPLVGKREEKLSLNTRDPNEARQRHAEALAEIERRWASLRAGPRTLSEREAHAVATAVHDRWLDQHRDEPSQQTFWPVEIGPKVFAPLAPLDLTGPDPAAAFCAGDPSFVRVHELREWCYALADHELRMQGLIVDADSRLKLAKAIAAAVQQASLTLSRYAGGERESGTAEATFRPAVPQVLNASPLKNGIHFELLVKSWAAEKHPAPKTLYEWKRTVGQFATFLGHEDASRVTPDDVIRWKEALIAKGLAPKTISDGKLVAVRTILQWGADNRRLTSNPAERVRMDVKRKAAETIRGFSDEEAAIVLRAALGEADPVLRWVPWLCAYSGARVSEVCQLRREDVRPIEGIWCMKFDPEAGPLKTASSERAVPLHKALLDRGFLAFAHSVASGPLFADLRPDKFGKRGGNGTKMLGRWVRGLGLTDERLAPNHSWRHRVKTLGRRYGLAPDIVNAIMGHGSRMVADQYGAFEMAALHRELMKIPVLVLSSLE</sequence>
<name>A0A512JBK8_9HYPH</name>
<evidence type="ECO:0000256" key="3">
    <source>
        <dbReference type="ARBA" id="ARBA00023125"/>
    </source>
</evidence>
<dbReference type="AlphaFoldDB" id="A0A512JBK8"/>
<evidence type="ECO:0000313" key="8">
    <source>
        <dbReference type="Proteomes" id="UP000321960"/>
    </source>
</evidence>
<dbReference type="Proteomes" id="UP001156856">
    <property type="component" value="Unassembled WGS sequence"/>
</dbReference>
<comment type="similarity">
    <text evidence="1">Belongs to the 'phage' integrase family.</text>
</comment>
<reference evidence="7" key="1">
    <citation type="journal article" date="2014" name="Int. J. Syst. Evol. Microbiol.">
        <title>Complete genome of a new Firmicutes species belonging to the dominant human colonic microbiota ('Ruminococcus bicirculans') reveals two chromosomes and a selective capacity to utilize plant glucans.</title>
        <authorList>
            <consortium name="NISC Comparative Sequencing Program"/>
            <person name="Wegmann U."/>
            <person name="Louis P."/>
            <person name="Goesmann A."/>
            <person name="Henrissat B."/>
            <person name="Duncan S.H."/>
            <person name="Flint H.J."/>
        </authorList>
    </citation>
    <scope>NUCLEOTIDE SEQUENCE</scope>
    <source>
        <strain evidence="7">NBRC 107715</strain>
    </source>
</reference>
<protein>
    <recommendedName>
        <fullName evidence="5">Tyr recombinase domain-containing protein</fullName>
    </recommendedName>
</protein>
<dbReference type="GO" id="GO:0006310">
    <property type="term" value="P:DNA recombination"/>
    <property type="evidence" value="ECO:0007669"/>
    <property type="project" value="UniProtKB-KW"/>
</dbReference>
<evidence type="ECO:0000256" key="4">
    <source>
        <dbReference type="ARBA" id="ARBA00023172"/>
    </source>
</evidence>
<dbReference type="CDD" id="cd01184">
    <property type="entry name" value="INT_C_like_1"/>
    <property type="match status" value="1"/>
</dbReference>
<dbReference type="Pfam" id="PF20172">
    <property type="entry name" value="DUF6538"/>
    <property type="match status" value="1"/>
</dbReference>
<comment type="caution">
    <text evidence="6">The sequence shown here is derived from an EMBL/GenBank/DDBJ whole genome shotgun (WGS) entry which is preliminary data.</text>
</comment>
<evidence type="ECO:0000256" key="2">
    <source>
        <dbReference type="ARBA" id="ARBA00022908"/>
    </source>
</evidence>
<dbReference type="PANTHER" id="PTHR30349">
    <property type="entry name" value="PHAGE INTEGRASE-RELATED"/>
    <property type="match status" value="1"/>
</dbReference>
<dbReference type="InterPro" id="IPR013762">
    <property type="entry name" value="Integrase-like_cat_sf"/>
</dbReference>
<keyword evidence="9" id="KW-1185">Reference proteome</keyword>
<dbReference type="InterPro" id="IPR011010">
    <property type="entry name" value="DNA_brk_join_enz"/>
</dbReference>
<reference evidence="6 8" key="3">
    <citation type="submission" date="2019-07" db="EMBL/GenBank/DDBJ databases">
        <title>Whole genome shotgun sequence of Methylobacterium oxalidis NBRC 107715.</title>
        <authorList>
            <person name="Hosoyama A."/>
            <person name="Uohara A."/>
            <person name="Ohji S."/>
            <person name="Ichikawa N."/>
        </authorList>
    </citation>
    <scope>NUCLEOTIDE SEQUENCE [LARGE SCALE GENOMIC DNA]</scope>
    <source>
        <strain evidence="6 8">NBRC 107715</strain>
    </source>
</reference>
<dbReference type="InterPro" id="IPR050090">
    <property type="entry name" value="Tyrosine_recombinase_XerCD"/>
</dbReference>
<keyword evidence="3" id="KW-0238">DNA-binding</keyword>
<dbReference type="Gene3D" id="1.10.150.130">
    <property type="match status" value="1"/>
</dbReference>
<evidence type="ECO:0000313" key="6">
    <source>
        <dbReference type="EMBL" id="GEP07281.1"/>
    </source>
</evidence>
<dbReference type="SUPFAM" id="SSF56349">
    <property type="entry name" value="DNA breaking-rejoining enzymes"/>
    <property type="match status" value="1"/>
</dbReference>
<dbReference type="EMBL" id="BJZU01000144">
    <property type="protein sequence ID" value="GEP07281.1"/>
    <property type="molecule type" value="Genomic_DNA"/>
</dbReference>
<proteinExistence type="inferred from homology"/>
<dbReference type="InterPro" id="IPR010998">
    <property type="entry name" value="Integrase_recombinase_N"/>
</dbReference>
<evidence type="ECO:0000313" key="9">
    <source>
        <dbReference type="Proteomes" id="UP001156856"/>
    </source>
</evidence>
<organism evidence="6 8">
    <name type="scientific">Methylobacterium oxalidis</name>
    <dbReference type="NCBI Taxonomy" id="944322"/>
    <lineage>
        <taxon>Bacteria</taxon>
        <taxon>Pseudomonadati</taxon>
        <taxon>Pseudomonadota</taxon>
        <taxon>Alphaproteobacteria</taxon>
        <taxon>Hyphomicrobiales</taxon>
        <taxon>Methylobacteriaceae</taxon>
        <taxon>Methylobacterium</taxon>
    </lineage>
</organism>
<dbReference type="Gene3D" id="1.10.443.10">
    <property type="entry name" value="Intergrase catalytic core"/>
    <property type="match status" value="1"/>
</dbReference>
<feature type="domain" description="Tyr recombinase" evidence="5">
    <location>
        <begin position="333"/>
        <end position="519"/>
    </location>
</feature>
<dbReference type="EMBL" id="BSPK01000026">
    <property type="protein sequence ID" value="GLS63789.1"/>
    <property type="molecule type" value="Genomic_DNA"/>
</dbReference>
<dbReference type="PANTHER" id="PTHR30349:SF41">
    <property type="entry name" value="INTEGRASE_RECOMBINASE PROTEIN MJ0367-RELATED"/>
    <property type="match status" value="1"/>
</dbReference>
<gene>
    <name evidence="7" type="ORF">GCM10007888_21700</name>
    <name evidence="6" type="ORF">MOX02_53190</name>
</gene>
<dbReference type="GO" id="GO:0003677">
    <property type="term" value="F:DNA binding"/>
    <property type="evidence" value="ECO:0007669"/>
    <property type="project" value="UniProtKB-KW"/>
</dbReference>
<keyword evidence="2" id="KW-0229">DNA integration</keyword>
<reference evidence="9" key="2">
    <citation type="journal article" date="2019" name="Int. J. Syst. Evol. Microbiol.">
        <title>The Global Catalogue of Microorganisms (GCM) 10K type strain sequencing project: providing services to taxonomists for standard genome sequencing and annotation.</title>
        <authorList>
            <consortium name="The Broad Institute Genomics Platform"/>
            <consortium name="The Broad Institute Genome Sequencing Center for Infectious Disease"/>
            <person name="Wu L."/>
            <person name="Ma J."/>
        </authorList>
    </citation>
    <scope>NUCLEOTIDE SEQUENCE [LARGE SCALE GENOMIC DNA]</scope>
    <source>
        <strain evidence="9">NBRC 107715</strain>
    </source>
</reference>
<dbReference type="InterPro" id="IPR002104">
    <property type="entry name" value="Integrase_catalytic"/>
</dbReference>
<reference evidence="7" key="4">
    <citation type="submission" date="2023-01" db="EMBL/GenBank/DDBJ databases">
        <title>Draft genome sequence of Methylobacterium oxalidis strain NBRC 107715.</title>
        <authorList>
            <person name="Sun Q."/>
            <person name="Mori K."/>
        </authorList>
    </citation>
    <scope>NUCLEOTIDE SEQUENCE</scope>
    <source>
        <strain evidence="7">NBRC 107715</strain>
    </source>
</reference>
<dbReference type="GO" id="GO:0015074">
    <property type="term" value="P:DNA integration"/>
    <property type="evidence" value="ECO:0007669"/>
    <property type="project" value="UniProtKB-KW"/>
</dbReference>
<dbReference type="PROSITE" id="PS51898">
    <property type="entry name" value="TYR_RECOMBINASE"/>
    <property type="match status" value="1"/>
</dbReference>
<evidence type="ECO:0000259" key="5">
    <source>
        <dbReference type="PROSITE" id="PS51898"/>
    </source>
</evidence>
<dbReference type="Proteomes" id="UP000321960">
    <property type="component" value="Unassembled WGS sequence"/>
</dbReference>
<evidence type="ECO:0000256" key="1">
    <source>
        <dbReference type="ARBA" id="ARBA00008857"/>
    </source>
</evidence>